<sequence length="356" mass="39660">MNNRALVVGASGIIGSNLARELLAHEWPTYGLSRSPRPDDVLGLQPVAADLLDPASLETALAGLAPTHVFITTWMRQDTEAENIRVNALMIRNLLDALAPQQSVQHVALVTGLKHYLGPFEAYVNGGTPPPTPLREEQPRLPLENFYYAQEDEVYAAATRDGFTWSIHRPHTIIGKAVGNLMNLGTTLAVYAAICRETGRPFRWPGSEAQWNGLSDVTDARIIAQQLRWAATAETARNEAFNIVNGDVFRWSWLWPRLAAWFGVEAVGFDGTIHPLEAEMSADAPVWRDIASRHNLAEADLSRLASPWHTDLDLGRPIEVMTDMSKSRRHGFLAYQTTEDSFFDLFTQLRTDRLIP</sequence>
<proteinExistence type="predicted"/>
<dbReference type="Proteomes" id="UP000199249">
    <property type="component" value="Unassembled WGS sequence"/>
</dbReference>
<dbReference type="EMBL" id="FNOV01000005">
    <property type="protein sequence ID" value="SDY09610.1"/>
    <property type="molecule type" value="Genomic_DNA"/>
</dbReference>
<accession>A0A1H3H2P5</accession>
<evidence type="ECO:0000259" key="1">
    <source>
        <dbReference type="Pfam" id="PF22917"/>
    </source>
</evidence>
<dbReference type="SUPFAM" id="SSF51735">
    <property type="entry name" value="NAD(P)-binding Rossmann-fold domains"/>
    <property type="match status" value="1"/>
</dbReference>
<dbReference type="Gene3D" id="3.40.50.720">
    <property type="entry name" value="NAD(P)-binding Rossmann-like Domain"/>
    <property type="match status" value="1"/>
</dbReference>
<dbReference type="CDD" id="cd08948">
    <property type="entry name" value="5beta-POR_like_SDR_a"/>
    <property type="match status" value="1"/>
</dbReference>
<reference evidence="3" key="1">
    <citation type="submission" date="2016-10" db="EMBL/GenBank/DDBJ databases">
        <authorList>
            <person name="Varghese N."/>
            <person name="Submissions S."/>
        </authorList>
    </citation>
    <scope>NUCLEOTIDE SEQUENCE [LARGE SCALE GENOMIC DNA]</scope>
    <source>
        <strain evidence="3">CGMCC 1.8975</strain>
    </source>
</reference>
<feature type="domain" description="PRISE-like Rossmann-fold" evidence="1">
    <location>
        <begin position="68"/>
        <end position="356"/>
    </location>
</feature>
<gene>
    <name evidence="2" type="ORF">SAMN04488069_105268</name>
</gene>
<dbReference type="OrthoDB" id="4392084at2"/>
<dbReference type="PANTHER" id="PTHR32487:SF0">
    <property type="entry name" value="3-OXO-DELTA(4,5)-STEROID 5-BETA-REDUCTASE"/>
    <property type="match status" value="1"/>
</dbReference>
<evidence type="ECO:0000313" key="3">
    <source>
        <dbReference type="Proteomes" id="UP000199249"/>
    </source>
</evidence>
<dbReference type="RefSeq" id="WP_092739555.1">
    <property type="nucleotide sequence ID" value="NZ_FNOV01000005.1"/>
</dbReference>
<organism evidence="2 3">
    <name type="scientific">Hymenobacter psychrophilus</name>
    <dbReference type="NCBI Taxonomy" id="651662"/>
    <lineage>
        <taxon>Bacteria</taxon>
        <taxon>Pseudomonadati</taxon>
        <taxon>Bacteroidota</taxon>
        <taxon>Cytophagia</taxon>
        <taxon>Cytophagales</taxon>
        <taxon>Hymenobacteraceae</taxon>
        <taxon>Hymenobacter</taxon>
    </lineage>
</organism>
<keyword evidence="3" id="KW-1185">Reference proteome</keyword>
<protein>
    <submittedName>
        <fullName evidence="2">Nucleoside-diphosphate-sugar epimerase</fullName>
    </submittedName>
</protein>
<evidence type="ECO:0000313" key="2">
    <source>
        <dbReference type="EMBL" id="SDY09610.1"/>
    </source>
</evidence>
<dbReference type="STRING" id="651662.SAMN04488069_105268"/>
<dbReference type="PANTHER" id="PTHR32487">
    <property type="entry name" value="3-OXO-DELTA(4,5)-STEROID 5-BETA-REDUCTASE"/>
    <property type="match status" value="1"/>
</dbReference>
<dbReference type="Pfam" id="PF22917">
    <property type="entry name" value="PRISE"/>
    <property type="match status" value="1"/>
</dbReference>
<dbReference type="InterPro" id="IPR036291">
    <property type="entry name" value="NAD(P)-bd_dom_sf"/>
</dbReference>
<name>A0A1H3H2P5_9BACT</name>
<dbReference type="InterPro" id="IPR055222">
    <property type="entry name" value="PRISE-like_Rossmann-fold"/>
</dbReference>
<dbReference type="AlphaFoldDB" id="A0A1H3H2P5"/>